<proteinExistence type="predicted"/>
<dbReference type="Proteomes" id="UP000007264">
    <property type="component" value="Unassembled WGS sequence"/>
</dbReference>
<evidence type="ECO:0000313" key="4">
    <source>
        <dbReference type="Proteomes" id="UP000007264"/>
    </source>
</evidence>
<reference evidence="3 4" key="1">
    <citation type="journal article" date="2012" name="Genome Biol.">
        <title>The genome of the polar eukaryotic microalga coccomyxa subellipsoidea reveals traits of cold adaptation.</title>
        <authorList>
            <person name="Blanc G."/>
            <person name="Agarkova I."/>
            <person name="Grimwood J."/>
            <person name="Kuo A."/>
            <person name="Brueggeman A."/>
            <person name="Dunigan D."/>
            <person name="Gurnon J."/>
            <person name="Ladunga I."/>
            <person name="Lindquist E."/>
            <person name="Lucas S."/>
            <person name="Pangilinan J."/>
            <person name="Proschold T."/>
            <person name="Salamov A."/>
            <person name="Schmutz J."/>
            <person name="Weeks D."/>
            <person name="Yamada T."/>
            <person name="Claverie J.M."/>
            <person name="Grigoriev I."/>
            <person name="Van Etten J."/>
            <person name="Lomsadze A."/>
            <person name="Borodovsky M."/>
        </authorList>
    </citation>
    <scope>NUCLEOTIDE SEQUENCE [LARGE SCALE GENOMIC DNA]</scope>
    <source>
        <strain evidence="3 4">C-169</strain>
    </source>
</reference>
<accession>I0YZY9</accession>
<dbReference type="OrthoDB" id="10653073at2759"/>
<evidence type="ECO:0000313" key="3">
    <source>
        <dbReference type="EMBL" id="EIE23958.1"/>
    </source>
</evidence>
<evidence type="ECO:0000256" key="2">
    <source>
        <dbReference type="SAM" id="MobiDB-lite"/>
    </source>
</evidence>
<feature type="compositionally biased region" description="Low complexity" evidence="2">
    <location>
        <begin position="379"/>
        <end position="397"/>
    </location>
</feature>
<feature type="compositionally biased region" description="Low complexity" evidence="2">
    <location>
        <begin position="456"/>
        <end position="467"/>
    </location>
</feature>
<feature type="region of interest" description="Disordered" evidence="2">
    <location>
        <begin position="1"/>
        <end position="23"/>
    </location>
</feature>
<gene>
    <name evidence="3" type="ORF">COCSUDRAFT_62488</name>
</gene>
<dbReference type="EMBL" id="AGSI01000006">
    <property type="protein sequence ID" value="EIE23958.1"/>
    <property type="molecule type" value="Genomic_DNA"/>
</dbReference>
<sequence>MQLRVGETNGASSQAARDHQVPPKGYREMLLRSKALDICLERCTAYDDLTAIQQPFMALLSALGGVEMQDITQLALAILHVAERLPTSNFEDMNDDTRAAMHGALASLKAFIADFQKTSEDAHADLLDLHKRCMRQETRMDMALSFRDLEERSKSFLELVGARFGLDHRPGALLENIKSIETVLSNQVSELERQVSEVKAELEQNRVQEEKEAVERVLPANDKAGSAEVPEGLAPADFIKHCLSVHYKVIQQLLERGRAQAAKIEARNREIQLLKRIGSNSTALPMVQQRLAEDKEEMKGLVDKATMLQSSAESALALASPGEREELKQLRAYISTACQEMVTGPLPMLADLPAVPVMENGRKTKGQGPRRPPAPVANRKPPSAAAAKRPPSQPRAAGGNNNRRPEKPAPAPKTDAQIKEEARLIDRARMQAAKERAQAELHNKGRNRGQASKPSANRGRTGANGAAHSKGAGGPAAQSMNPWEARRQQGAGAASSQQVPNGHAAAGAAKAPAVAAEPAAPTAPPPAQHPVENGATGAV</sequence>
<dbReference type="RefSeq" id="XP_005648502.1">
    <property type="nucleotide sequence ID" value="XM_005648445.1"/>
</dbReference>
<dbReference type="AlphaFoldDB" id="I0YZY9"/>
<dbReference type="GeneID" id="17041956"/>
<keyword evidence="4" id="KW-1185">Reference proteome</keyword>
<protein>
    <submittedName>
        <fullName evidence="3">Uncharacterized protein</fullName>
    </submittedName>
</protein>
<feature type="compositionally biased region" description="Low complexity" evidence="2">
    <location>
        <begin position="488"/>
        <end position="520"/>
    </location>
</feature>
<dbReference type="KEGG" id="csl:COCSUDRAFT_62488"/>
<feature type="coiled-coil region" evidence="1">
    <location>
        <begin position="174"/>
        <end position="212"/>
    </location>
</feature>
<feature type="compositionally biased region" description="Basic and acidic residues" evidence="2">
    <location>
        <begin position="429"/>
        <end position="443"/>
    </location>
</feature>
<organism evidence="3 4">
    <name type="scientific">Coccomyxa subellipsoidea (strain C-169)</name>
    <name type="common">Green microalga</name>
    <dbReference type="NCBI Taxonomy" id="574566"/>
    <lineage>
        <taxon>Eukaryota</taxon>
        <taxon>Viridiplantae</taxon>
        <taxon>Chlorophyta</taxon>
        <taxon>core chlorophytes</taxon>
        <taxon>Trebouxiophyceae</taxon>
        <taxon>Trebouxiophyceae incertae sedis</taxon>
        <taxon>Coccomyxaceae</taxon>
        <taxon>Coccomyxa</taxon>
        <taxon>Coccomyxa subellipsoidea</taxon>
    </lineage>
</organism>
<name>I0YZY9_COCSC</name>
<comment type="caution">
    <text evidence="3">The sequence shown here is derived from an EMBL/GenBank/DDBJ whole genome shotgun (WGS) entry which is preliminary data.</text>
</comment>
<feature type="region of interest" description="Disordered" evidence="2">
    <location>
        <begin position="429"/>
        <end position="539"/>
    </location>
</feature>
<feature type="region of interest" description="Disordered" evidence="2">
    <location>
        <begin position="359"/>
        <end position="417"/>
    </location>
</feature>
<keyword evidence="1" id="KW-0175">Coiled coil</keyword>
<evidence type="ECO:0000256" key="1">
    <source>
        <dbReference type="SAM" id="Coils"/>
    </source>
</evidence>